<dbReference type="InterPro" id="IPR008969">
    <property type="entry name" value="CarboxyPept-like_regulatory"/>
</dbReference>
<keyword evidence="1" id="KW-0732">Signal</keyword>
<sequence length="303" mass="35093">MKIKIILFFISISFARAQSKCFIIFDKTNNSAIPYATIYQREVYYGFFADENGRFCLDNFEDSIEITALGYERKIINKNTLNKLDTIFLNIKAVELNELTVSIKRKKHKTKTLGFYHRDPLKILSSGFTPNSSFKVATFIQNSIDDEALIKKVFCDLIPKENEHVKTFRIRLRIFSNLNNLPNEDILIENTIQNVEVNKKKIEFDISNIGIILPKDGIWVSLECIGYTNNQNKFILIGDKQFGKYTLKDSKKFKVKSIERISPCFKTINDKVGNSADSNWSGNWKHIKYNPKLTFCIGVMVEY</sequence>
<comment type="caution">
    <text evidence="2">The sequence shown here is derived from an EMBL/GenBank/DDBJ whole genome shotgun (WGS) entry which is preliminary data.</text>
</comment>
<dbReference type="Proteomes" id="UP001595616">
    <property type="component" value="Unassembled WGS sequence"/>
</dbReference>
<dbReference type="RefSeq" id="WP_379838382.1">
    <property type="nucleotide sequence ID" value="NZ_JBHRYQ010000001.1"/>
</dbReference>
<gene>
    <name evidence="2" type="ORF">ACFOOI_12860</name>
</gene>
<accession>A0ABV7YWW3</accession>
<organism evidence="2 3">
    <name type="scientific">Lacihabitans lacunae</name>
    <dbReference type="NCBI Taxonomy" id="1028214"/>
    <lineage>
        <taxon>Bacteria</taxon>
        <taxon>Pseudomonadati</taxon>
        <taxon>Bacteroidota</taxon>
        <taxon>Cytophagia</taxon>
        <taxon>Cytophagales</taxon>
        <taxon>Leadbetterellaceae</taxon>
        <taxon>Lacihabitans</taxon>
    </lineage>
</organism>
<feature type="chain" id="PRO_5046556087" description="Carboxypeptidase-like regulatory domain-containing protein" evidence="1">
    <location>
        <begin position="18"/>
        <end position="303"/>
    </location>
</feature>
<name>A0ABV7YWW3_9BACT</name>
<dbReference type="EMBL" id="JBHRYQ010000001">
    <property type="protein sequence ID" value="MFC3811545.1"/>
    <property type="molecule type" value="Genomic_DNA"/>
</dbReference>
<evidence type="ECO:0000313" key="3">
    <source>
        <dbReference type="Proteomes" id="UP001595616"/>
    </source>
</evidence>
<proteinExistence type="predicted"/>
<evidence type="ECO:0000256" key="1">
    <source>
        <dbReference type="SAM" id="SignalP"/>
    </source>
</evidence>
<keyword evidence="3" id="KW-1185">Reference proteome</keyword>
<protein>
    <recommendedName>
        <fullName evidence="4">Carboxypeptidase-like regulatory domain-containing protein</fullName>
    </recommendedName>
</protein>
<evidence type="ECO:0008006" key="4">
    <source>
        <dbReference type="Google" id="ProtNLM"/>
    </source>
</evidence>
<reference evidence="3" key="1">
    <citation type="journal article" date="2019" name="Int. J. Syst. Evol. Microbiol.">
        <title>The Global Catalogue of Microorganisms (GCM) 10K type strain sequencing project: providing services to taxonomists for standard genome sequencing and annotation.</title>
        <authorList>
            <consortium name="The Broad Institute Genomics Platform"/>
            <consortium name="The Broad Institute Genome Sequencing Center for Infectious Disease"/>
            <person name="Wu L."/>
            <person name="Ma J."/>
        </authorList>
    </citation>
    <scope>NUCLEOTIDE SEQUENCE [LARGE SCALE GENOMIC DNA]</scope>
    <source>
        <strain evidence="3">CECT 7956</strain>
    </source>
</reference>
<evidence type="ECO:0000313" key="2">
    <source>
        <dbReference type="EMBL" id="MFC3811545.1"/>
    </source>
</evidence>
<feature type="signal peptide" evidence="1">
    <location>
        <begin position="1"/>
        <end position="17"/>
    </location>
</feature>
<dbReference type="SUPFAM" id="SSF49464">
    <property type="entry name" value="Carboxypeptidase regulatory domain-like"/>
    <property type="match status" value="1"/>
</dbReference>